<dbReference type="Pfam" id="PF14223">
    <property type="entry name" value="Retrotran_gag_2"/>
    <property type="match status" value="1"/>
</dbReference>
<proteinExistence type="predicted"/>
<protein>
    <submittedName>
        <fullName evidence="1">Uncharacterized protein</fullName>
    </submittedName>
</protein>
<keyword evidence="2" id="KW-1185">Reference proteome</keyword>
<evidence type="ECO:0000313" key="1">
    <source>
        <dbReference type="EMBL" id="GMJ04153.1"/>
    </source>
</evidence>
<reference evidence="1" key="1">
    <citation type="submission" date="2023-05" db="EMBL/GenBank/DDBJ databases">
        <title>Genome and transcriptome analyses reveal genes involved in the formation of fine ridges on petal epidermal cells in Hibiscus trionum.</title>
        <authorList>
            <person name="Koshimizu S."/>
            <person name="Masuda S."/>
            <person name="Ishii T."/>
            <person name="Shirasu K."/>
            <person name="Hoshino A."/>
            <person name="Arita M."/>
        </authorList>
    </citation>
    <scope>NUCLEOTIDE SEQUENCE</scope>
    <source>
        <strain evidence="1">Hamamatsu line</strain>
    </source>
</reference>
<dbReference type="OrthoDB" id="1002047at2759"/>
<dbReference type="EMBL" id="BSYR01000038">
    <property type="protein sequence ID" value="GMJ04153.1"/>
    <property type="molecule type" value="Genomic_DNA"/>
</dbReference>
<name>A0A9W7J0D1_HIBTR</name>
<dbReference type="PANTHER" id="PTHR47481:SF30">
    <property type="entry name" value="CCHC-TYPE DOMAIN-CONTAINING PROTEIN"/>
    <property type="match status" value="1"/>
</dbReference>
<gene>
    <name evidence="1" type="ORF">HRI_004084500</name>
</gene>
<sequence>MHLHCSLKSLRKRDPTMREYLAQIQAICDSLAASGNPLTETMYISTILSGLPPEYEQVVAVITSSQQQYKLDGVCSILLDTEARQQDFLGQQLSVNLAQGPASGFGFRQGPQGFGYNNGSTNPYGCGFGGAPF</sequence>
<dbReference type="Proteomes" id="UP001165190">
    <property type="component" value="Unassembled WGS sequence"/>
</dbReference>
<organism evidence="1 2">
    <name type="scientific">Hibiscus trionum</name>
    <name type="common">Flower of an hour</name>
    <dbReference type="NCBI Taxonomy" id="183268"/>
    <lineage>
        <taxon>Eukaryota</taxon>
        <taxon>Viridiplantae</taxon>
        <taxon>Streptophyta</taxon>
        <taxon>Embryophyta</taxon>
        <taxon>Tracheophyta</taxon>
        <taxon>Spermatophyta</taxon>
        <taxon>Magnoliopsida</taxon>
        <taxon>eudicotyledons</taxon>
        <taxon>Gunneridae</taxon>
        <taxon>Pentapetalae</taxon>
        <taxon>rosids</taxon>
        <taxon>malvids</taxon>
        <taxon>Malvales</taxon>
        <taxon>Malvaceae</taxon>
        <taxon>Malvoideae</taxon>
        <taxon>Hibiscus</taxon>
    </lineage>
</organism>
<accession>A0A9W7J0D1</accession>
<comment type="caution">
    <text evidence="1">The sequence shown here is derived from an EMBL/GenBank/DDBJ whole genome shotgun (WGS) entry which is preliminary data.</text>
</comment>
<evidence type="ECO:0000313" key="2">
    <source>
        <dbReference type="Proteomes" id="UP001165190"/>
    </source>
</evidence>
<dbReference type="PANTHER" id="PTHR47481">
    <property type="match status" value="1"/>
</dbReference>
<dbReference type="AlphaFoldDB" id="A0A9W7J0D1"/>